<dbReference type="AlphaFoldDB" id="A0A916WZK4"/>
<sequence length="103" mass="11638">MIFIANSDPPKSFMTVDAALLTDARKFPRRRCSWAALLKHGSTHRHCIVEDISAGGCRVATKTKGLAYDDRVIIEVASKMLRFHGEVRWIREGEAGIEFLFMD</sequence>
<organism evidence="2 3">
    <name type="scientific">Roseibium aquae</name>
    <dbReference type="NCBI Taxonomy" id="1323746"/>
    <lineage>
        <taxon>Bacteria</taxon>
        <taxon>Pseudomonadati</taxon>
        <taxon>Pseudomonadota</taxon>
        <taxon>Alphaproteobacteria</taxon>
        <taxon>Hyphomicrobiales</taxon>
        <taxon>Stappiaceae</taxon>
        <taxon>Roseibium</taxon>
    </lineage>
</organism>
<dbReference type="Pfam" id="PF07238">
    <property type="entry name" value="PilZ"/>
    <property type="match status" value="1"/>
</dbReference>
<dbReference type="InterPro" id="IPR009875">
    <property type="entry name" value="PilZ_domain"/>
</dbReference>
<reference evidence="2" key="2">
    <citation type="submission" date="2020-09" db="EMBL/GenBank/DDBJ databases">
        <authorList>
            <person name="Sun Q."/>
            <person name="Zhou Y."/>
        </authorList>
    </citation>
    <scope>NUCLEOTIDE SEQUENCE</scope>
    <source>
        <strain evidence="2">CGMCC 1.12426</strain>
    </source>
</reference>
<dbReference type="SUPFAM" id="SSF141371">
    <property type="entry name" value="PilZ domain-like"/>
    <property type="match status" value="1"/>
</dbReference>
<dbReference type="GO" id="GO:0035438">
    <property type="term" value="F:cyclic-di-GMP binding"/>
    <property type="evidence" value="ECO:0007669"/>
    <property type="project" value="InterPro"/>
</dbReference>
<protein>
    <recommendedName>
        <fullName evidence="1">PilZ domain-containing protein</fullName>
    </recommendedName>
</protein>
<accession>A0A916WZK4</accession>
<name>A0A916WZK4_9HYPH</name>
<proteinExistence type="predicted"/>
<evidence type="ECO:0000259" key="1">
    <source>
        <dbReference type="Pfam" id="PF07238"/>
    </source>
</evidence>
<evidence type="ECO:0000313" key="2">
    <source>
        <dbReference type="EMBL" id="GGB42978.1"/>
    </source>
</evidence>
<evidence type="ECO:0000313" key="3">
    <source>
        <dbReference type="Proteomes" id="UP000605148"/>
    </source>
</evidence>
<dbReference type="EMBL" id="BMFA01000003">
    <property type="protein sequence ID" value="GGB42978.1"/>
    <property type="molecule type" value="Genomic_DNA"/>
</dbReference>
<feature type="domain" description="PilZ" evidence="1">
    <location>
        <begin position="25"/>
        <end position="103"/>
    </location>
</feature>
<reference evidence="2" key="1">
    <citation type="journal article" date="2014" name="Int. J. Syst. Evol. Microbiol.">
        <title>Complete genome sequence of Corynebacterium casei LMG S-19264T (=DSM 44701T), isolated from a smear-ripened cheese.</title>
        <authorList>
            <consortium name="US DOE Joint Genome Institute (JGI-PGF)"/>
            <person name="Walter F."/>
            <person name="Albersmeier A."/>
            <person name="Kalinowski J."/>
            <person name="Ruckert C."/>
        </authorList>
    </citation>
    <scope>NUCLEOTIDE SEQUENCE</scope>
    <source>
        <strain evidence="2">CGMCC 1.12426</strain>
    </source>
</reference>
<gene>
    <name evidence="2" type="ORF">GCM10011316_13660</name>
</gene>
<comment type="caution">
    <text evidence="2">The sequence shown here is derived from an EMBL/GenBank/DDBJ whole genome shotgun (WGS) entry which is preliminary data.</text>
</comment>
<keyword evidence="3" id="KW-1185">Reference proteome</keyword>
<dbReference type="Gene3D" id="2.40.10.220">
    <property type="entry name" value="predicted glycosyltransferase like domains"/>
    <property type="match status" value="1"/>
</dbReference>
<dbReference type="Proteomes" id="UP000605148">
    <property type="component" value="Unassembled WGS sequence"/>
</dbReference>